<keyword evidence="2" id="KW-0812">Transmembrane</keyword>
<feature type="transmembrane region" description="Helical" evidence="2">
    <location>
        <begin position="301"/>
        <end position="319"/>
    </location>
</feature>
<evidence type="ECO:0000313" key="5">
    <source>
        <dbReference type="Proteomes" id="UP000235371"/>
    </source>
</evidence>
<dbReference type="Pfam" id="PF20237">
    <property type="entry name" value="DUF6594"/>
    <property type="match status" value="1"/>
</dbReference>
<dbReference type="InParanoid" id="A0A2J6T705"/>
<evidence type="ECO:0000313" key="4">
    <source>
        <dbReference type="EMBL" id="PMD58733.1"/>
    </source>
</evidence>
<evidence type="ECO:0000256" key="2">
    <source>
        <dbReference type="SAM" id="Phobius"/>
    </source>
</evidence>
<dbReference type="STRING" id="1095630.A0A2J6T705"/>
<dbReference type="OrthoDB" id="5416037at2759"/>
<dbReference type="GeneID" id="36594989"/>
<keyword evidence="2" id="KW-0472">Membrane</keyword>
<dbReference type="EMBL" id="KZ613817">
    <property type="protein sequence ID" value="PMD58733.1"/>
    <property type="molecule type" value="Genomic_DNA"/>
</dbReference>
<feature type="domain" description="DUF6594" evidence="3">
    <location>
        <begin position="64"/>
        <end position="338"/>
    </location>
</feature>
<keyword evidence="5" id="KW-1185">Reference proteome</keyword>
<feature type="region of interest" description="Disordered" evidence="1">
    <location>
        <begin position="1"/>
        <end position="42"/>
    </location>
</feature>
<feature type="transmembrane region" description="Helical" evidence="2">
    <location>
        <begin position="326"/>
        <end position="343"/>
    </location>
</feature>
<sequence>MSPILGPLSSHTPQIPRPLPSPTDSEPSAEGTASDSTQSSISLSIYPDYGDEDIRKAPWKYSGYRVFSKWLASDQSFLITRRFGALQARVLLSLQDEIVKLEEELESMDQAYSRKAVPDVDNGSFRIDPCEARPALITTLGDKLRAYNGFINEYSQLMARPVPRPDDISNVRNWLGTDDPDPEKHPINEIEAAYIPHTKDLVTVLPKEISWFRKVLERSLLLRIPGLRLLFERKDDDIEDYDDIRPIRDNQQGFIRATRWQNDKRVDRLSEGVIAVVGLAMLIALLWVLDKIDHGLPNVKLGAITVFIVVFFVLVAVATTARVFDALAATAAYAAVLMVFLQLSG</sequence>
<evidence type="ECO:0000256" key="1">
    <source>
        <dbReference type="SAM" id="MobiDB-lite"/>
    </source>
</evidence>
<name>A0A2J6T705_9HELO</name>
<dbReference type="AlphaFoldDB" id="A0A2J6T705"/>
<dbReference type="PANTHER" id="PTHR34502:SF4">
    <property type="entry name" value="DUF6594 DOMAIN-CONTAINING PROTEIN"/>
    <property type="match status" value="1"/>
</dbReference>
<evidence type="ECO:0000259" key="3">
    <source>
        <dbReference type="Pfam" id="PF20237"/>
    </source>
</evidence>
<dbReference type="InterPro" id="IPR046529">
    <property type="entry name" value="DUF6594"/>
</dbReference>
<keyword evidence="2" id="KW-1133">Transmembrane helix</keyword>
<dbReference type="Proteomes" id="UP000235371">
    <property type="component" value="Unassembled WGS sequence"/>
</dbReference>
<gene>
    <name evidence="4" type="ORF">K444DRAFT_664001</name>
</gene>
<organism evidence="4 5">
    <name type="scientific">Hyaloscypha bicolor E</name>
    <dbReference type="NCBI Taxonomy" id="1095630"/>
    <lineage>
        <taxon>Eukaryota</taxon>
        <taxon>Fungi</taxon>
        <taxon>Dikarya</taxon>
        <taxon>Ascomycota</taxon>
        <taxon>Pezizomycotina</taxon>
        <taxon>Leotiomycetes</taxon>
        <taxon>Helotiales</taxon>
        <taxon>Hyaloscyphaceae</taxon>
        <taxon>Hyaloscypha</taxon>
        <taxon>Hyaloscypha bicolor</taxon>
    </lineage>
</organism>
<feature type="transmembrane region" description="Helical" evidence="2">
    <location>
        <begin position="269"/>
        <end position="289"/>
    </location>
</feature>
<dbReference type="PANTHER" id="PTHR34502">
    <property type="entry name" value="DUF6594 DOMAIN-CONTAINING PROTEIN-RELATED"/>
    <property type="match status" value="1"/>
</dbReference>
<dbReference type="RefSeq" id="XP_024735637.1">
    <property type="nucleotide sequence ID" value="XM_024886912.1"/>
</dbReference>
<protein>
    <recommendedName>
        <fullName evidence="3">DUF6594 domain-containing protein</fullName>
    </recommendedName>
</protein>
<proteinExistence type="predicted"/>
<reference evidence="4 5" key="1">
    <citation type="submission" date="2016-04" db="EMBL/GenBank/DDBJ databases">
        <title>A degradative enzymes factory behind the ericoid mycorrhizal symbiosis.</title>
        <authorList>
            <consortium name="DOE Joint Genome Institute"/>
            <person name="Martino E."/>
            <person name="Morin E."/>
            <person name="Grelet G."/>
            <person name="Kuo A."/>
            <person name="Kohler A."/>
            <person name="Daghino S."/>
            <person name="Barry K."/>
            <person name="Choi C."/>
            <person name="Cichocki N."/>
            <person name="Clum A."/>
            <person name="Copeland A."/>
            <person name="Hainaut M."/>
            <person name="Haridas S."/>
            <person name="Labutti K."/>
            <person name="Lindquist E."/>
            <person name="Lipzen A."/>
            <person name="Khouja H.-R."/>
            <person name="Murat C."/>
            <person name="Ohm R."/>
            <person name="Olson A."/>
            <person name="Spatafora J."/>
            <person name="Veneault-Fourrey C."/>
            <person name="Henrissat B."/>
            <person name="Grigoriev I."/>
            <person name="Martin F."/>
            <person name="Perotto S."/>
        </authorList>
    </citation>
    <scope>NUCLEOTIDE SEQUENCE [LARGE SCALE GENOMIC DNA]</scope>
    <source>
        <strain evidence="4 5">E</strain>
    </source>
</reference>
<accession>A0A2J6T705</accession>